<keyword evidence="4" id="KW-1185">Reference proteome</keyword>
<dbReference type="Gene3D" id="1.10.443.10">
    <property type="entry name" value="Intergrase catalytic core"/>
    <property type="match status" value="1"/>
</dbReference>
<dbReference type="GO" id="GO:0006310">
    <property type="term" value="P:DNA recombination"/>
    <property type="evidence" value="ECO:0007669"/>
    <property type="project" value="UniProtKB-KW"/>
</dbReference>
<comment type="caution">
    <text evidence="3">The sequence shown here is derived from an EMBL/GenBank/DDBJ whole genome shotgun (WGS) entry which is preliminary data.</text>
</comment>
<dbReference type="EMBL" id="JADBEM010000001">
    <property type="protein sequence ID" value="MBE1606926.1"/>
    <property type="molecule type" value="Genomic_DNA"/>
</dbReference>
<dbReference type="InterPro" id="IPR011010">
    <property type="entry name" value="DNA_brk_join_enz"/>
</dbReference>
<protein>
    <submittedName>
        <fullName evidence="3">Integrase</fullName>
    </submittedName>
</protein>
<evidence type="ECO:0000313" key="4">
    <source>
        <dbReference type="Proteomes" id="UP000638648"/>
    </source>
</evidence>
<evidence type="ECO:0000259" key="2">
    <source>
        <dbReference type="PROSITE" id="PS51898"/>
    </source>
</evidence>
<evidence type="ECO:0000256" key="1">
    <source>
        <dbReference type="ARBA" id="ARBA00023172"/>
    </source>
</evidence>
<reference evidence="3" key="1">
    <citation type="submission" date="2020-10" db="EMBL/GenBank/DDBJ databases">
        <title>Sequencing the genomes of 1000 actinobacteria strains.</title>
        <authorList>
            <person name="Klenk H.-P."/>
        </authorList>
    </citation>
    <scope>NUCLEOTIDE SEQUENCE</scope>
    <source>
        <strain evidence="3">DSM 45354</strain>
    </source>
</reference>
<accession>A0A927MV26</accession>
<organism evidence="3 4">
    <name type="scientific">Actinopolymorpha pittospori</name>
    <dbReference type="NCBI Taxonomy" id="648752"/>
    <lineage>
        <taxon>Bacteria</taxon>
        <taxon>Bacillati</taxon>
        <taxon>Actinomycetota</taxon>
        <taxon>Actinomycetes</taxon>
        <taxon>Propionibacteriales</taxon>
        <taxon>Actinopolymorphaceae</taxon>
        <taxon>Actinopolymorpha</taxon>
    </lineage>
</organism>
<dbReference type="GO" id="GO:0015074">
    <property type="term" value="P:DNA integration"/>
    <property type="evidence" value="ECO:0007669"/>
    <property type="project" value="InterPro"/>
</dbReference>
<evidence type="ECO:0000313" key="3">
    <source>
        <dbReference type="EMBL" id="MBE1606926.1"/>
    </source>
</evidence>
<gene>
    <name evidence="3" type="ORF">HEB94_003774</name>
</gene>
<keyword evidence="1" id="KW-0233">DNA recombination</keyword>
<dbReference type="InterPro" id="IPR013762">
    <property type="entry name" value="Integrase-like_cat_sf"/>
</dbReference>
<proteinExistence type="predicted"/>
<dbReference type="SUPFAM" id="SSF56349">
    <property type="entry name" value="DNA breaking-rejoining enzymes"/>
    <property type="match status" value="1"/>
</dbReference>
<dbReference type="Proteomes" id="UP000638648">
    <property type="component" value="Unassembled WGS sequence"/>
</dbReference>
<dbReference type="PROSITE" id="PS51898">
    <property type="entry name" value="TYR_RECOMBINASE"/>
    <property type="match status" value="1"/>
</dbReference>
<dbReference type="GO" id="GO:0003677">
    <property type="term" value="F:DNA binding"/>
    <property type="evidence" value="ECO:0007669"/>
    <property type="project" value="InterPro"/>
</dbReference>
<sequence>MPCPPQLTALLRAHLQRFGVDQDGRLFRGVRQGRQPDSSTYERAWRKAREAVLTPAQARSPLGRRPYDLRHAAVSTWLNAGVGAAQVAEWAGHSLKVLLDIYAHCIDGEESAARRRIDAALAEARQSSH</sequence>
<name>A0A927MV26_9ACTN</name>
<dbReference type="InterPro" id="IPR002104">
    <property type="entry name" value="Integrase_catalytic"/>
</dbReference>
<feature type="domain" description="Tyr recombinase" evidence="2">
    <location>
        <begin position="1"/>
        <end position="116"/>
    </location>
</feature>
<dbReference type="AlphaFoldDB" id="A0A927MV26"/>